<dbReference type="EMBL" id="CP012801">
    <property type="protein sequence ID" value="ALJ59473.1"/>
    <property type="molecule type" value="Genomic_DNA"/>
</dbReference>
<reference evidence="1 2" key="1">
    <citation type="journal article" date="2015" name="Science">
        <title>Genetic determinants of in vivo fitness and diet responsiveness in multiple human gut Bacteroides.</title>
        <authorList>
            <person name="Wu M."/>
            <person name="McNulty N.P."/>
            <person name="Rodionov D.A."/>
            <person name="Khoroshkin M.S."/>
            <person name="Griffin N.W."/>
            <person name="Cheng J."/>
            <person name="Latreille P."/>
            <person name="Kerstetter R.A."/>
            <person name="Terrapon N."/>
            <person name="Henrissat B."/>
            <person name="Osterman A.L."/>
            <person name="Gordon J.I."/>
        </authorList>
    </citation>
    <scope>NUCLEOTIDE SEQUENCE [LARGE SCALE GENOMIC DNA]</scope>
    <source>
        <strain evidence="1 2">WH2</strain>
    </source>
</reference>
<evidence type="ECO:0000313" key="1">
    <source>
        <dbReference type="EMBL" id="ALJ59473.1"/>
    </source>
</evidence>
<dbReference type="KEGG" id="bcel:BcellWH2_02232"/>
<gene>
    <name evidence="1" type="ORF">BcellWH2_02232</name>
</gene>
<evidence type="ECO:0000313" key="2">
    <source>
        <dbReference type="Proteomes" id="UP000061809"/>
    </source>
</evidence>
<dbReference type="PATRIC" id="fig|246787.4.peg.2293"/>
<organism evidence="1 2">
    <name type="scientific">Bacteroides cellulosilyticus</name>
    <dbReference type="NCBI Taxonomy" id="246787"/>
    <lineage>
        <taxon>Bacteria</taxon>
        <taxon>Pseudomonadati</taxon>
        <taxon>Bacteroidota</taxon>
        <taxon>Bacteroidia</taxon>
        <taxon>Bacteroidales</taxon>
        <taxon>Bacteroidaceae</taxon>
        <taxon>Bacteroides</taxon>
    </lineage>
</organism>
<proteinExistence type="predicted"/>
<sequence length="41" mass="4472">MNEDRKRKGFANSKLLSAVTISVLFIDIGNVTAAQQPLVIL</sequence>
<name>A0A0P0GHK0_9BACE</name>
<protein>
    <submittedName>
        <fullName evidence="1">Uncharacterized protein</fullName>
    </submittedName>
</protein>
<dbReference type="Proteomes" id="UP000061809">
    <property type="component" value="Chromosome"/>
</dbReference>
<dbReference type="AlphaFoldDB" id="A0A0P0GHK0"/>
<accession>A0A0P0GHK0</accession>